<organism evidence="11 12">
    <name type="scientific">Almyronema epifaneia S1</name>
    <dbReference type="NCBI Taxonomy" id="2991925"/>
    <lineage>
        <taxon>Bacteria</taxon>
        <taxon>Bacillati</taxon>
        <taxon>Cyanobacteriota</taxon>
        <taxon>Cyanophyceae</taxon>
        <taxon>Nodosilineales</taxon>
        <taxon>Nodosilineaceae</taxon>
        <taxon>Almyronema</taxon>
        <taxon>Almyronema epifaneia</taxon>
    </lineage>
</organism>
<evidence type="ECO:0000256" key="1">
    <source>
        <dbReference type="ARBA" id="ARBA00001946"/>
    </source>
</evidence>
<protein>
    <recommendedName>
        <fullName evidence="8">Endonuclease</fullName>
        <ecNumber evidence="8">3.1.30.-</ecNumber>
    </recommendedName>
</protein>
<keyword evidence="3 8" id="KW-0540">Nuclease</keyword>
<keyword evidence="5 8" id="KW-0255">Endonuclease</keyword>
<evidence type="ECO:0000256" key="6">
    <source>
        <dbReference type="ARBA" id="ARBA00022801"/>
    </source>
</evidence>
<keyword evidence="12" id="KW-1185">Reference proteome</keyword>
<dbReference type="InterPro" id="IPR020821">
    <property type="entry name" value="ENPP1-3/EXOG-like_nuc-like"/>
</dbReference>
<dbReference type="PROSITE" id="PS01070">
    <property type="entry name" value="NUCLEASE_NON_SPEC"/>
    <property type="match status" value="1"/>
</dbReference>
<dbReference type="Proteomes" id="UP001600165">
    <property type="component" value="Unassembled WGS sequence"/>
</dbReference>
<sequence length="337" mass="36810">MPRISLFHGVSTLLLASLLTGCSPLTAFLGFFNAAPPESTVLPPCVQDECNCNDFIGQALAQRVLDAFVGDPYGLDQDNNGQACESLPTITWERDDSAPESRSPHLALGNPSNANLNNLSNFLIERSQYALAYNRDRGTANWASWQLSADWLGGVDRQNDFRQDGGLPGGVYQVTPDDYRGSGFDRGHLVPSGDRTASQTDNSATFLMTNIVPQAPNNNRGPWRELEEYSRDLVYQQDRVLYIIAGAYGVQDSLAERAITIPSRLWKVIVVLDASAAATLAIEPDTPVIAVDMPNRNEITANWRAYQTSIDSIEAATGYDLLANLPDDVEAVLEAQE</sequence>
<dbReference type="InterPro" id="IPR040255">
    <property type="entry name" value="Non-specific_endonuclease"/>
</dbReference>
<proteinExistence type="inferred from homology"/>
<comment type="similarity">
    <text evidence="2 8">Belongs to the DNA/RNA non-specific endonuclease family.</text>
</comment>
<dbReference type="Gene3D" id="3.40.570.10">
    <property type="entry name" value="Extracellular Endonuclease, subunit A"/>
    <property type="match status" value="1"/>
</dbReference>
<evidence type="ECO:0000313" key="12">
    <source>
        <dbReference type="Proteomes" id="UP001600165"/>
    </source>
</evidence>
<evidence type="ECO:0000259" key="10">
    <source>
        <dbReference type="SMART" id="SM00892"/>
    </source>
</evidence>
<evidence type="ECO:0000313" key="11">
    <source>
        <dbReference type="EMBL" id="MFE4107025.1"/>
    </source>
</evidence>
<dbReference type="RefSeq" id="WP_377965340.1">
    <property type="nucleotide sequence ID" value="NZ_JBHZOL010000075.1"/>
</dbReference>
<comment type="caution">
    <text evidence="11">The sequence shown here is derived from an EMBL/GenBank/DDBJ whole genome shotgun (WGS) entry which is preliminary data.</text>
</comment>
<dbReference type="SMART" id="SM00892">
    <property type="entry name" value="Endonuclease_NS"/>
    <property type="match status" value="1"/>
</dbReference>
<dbReference type="PROSITE" id="PS51257">
    <property type="entry name" value="PROKAR_LIPOPROTEIN"/>
    <property type="match status" value="1"/>
</dbReference>
<feature type="domain" description="ENPP1-3/EXOG-like endonuclease/phosphodiesterase" evidence="9">
    <location>
        <begin position="126"/>
        <end position="328"/>
    </location>
</feature>
<evidence type="ECO:0000256" key="8">
    <source>
        <dbReference type="RuleBase" id="RU366055"/>
    </source>
</evidence>
<name>A0ABW6IHC9_9CYAN</name>
<dbReference type="PANTHER" id="PTHR13966">
    <property type="entry name" value="ENDONUCLEASE RELATED"/>
    <property type="match status" value="1"/>
</dbReference>
<dbReference type="CDD" id="cd00091">
    <property type="entry name" value="NUC"/>
    <property type="match status" value="1"/>
</dbReference>
<keyword evidence="6 8" id="KW-0378">Hydrolase</keyword>
<dbReference type="InterPro" id="IPR044925">
    <property type="entry name" value="His-Me_finger_sf"/>
</dbReference>
<evidence type="ECO:0000256" key="3">
    <source>
        <dbReference type="ARBA" id="ARBA00022722"/>
    </source>
</evidence>
<dbReference type="SUPFAM" id="SSF54060">
    <property type="entry name" value="His-Me finger endonucleases"/>
    <property type="match status" value="1"/>
</dbReference>
<gene>
    <name evidence="11" type="ORF">ACFVKH_12090</name>
</gene>
<dbReference type="PANTHER" id="PTHR13966:SF5">
    <property type="entry name" value="ENDONUCLEASE G, MITOCHONDRIAL"/>
    <property type="match status" value="1"/>
</dbReference>
<reference evidence="11 12" key="1">
    <citation type="submission" date="2024-10" db="EMBL/GenBank/DDBJ databases">
        <authorList>
            <person name="Ratan Roy A."/>
            <person name="Morales Sandoval P.H."/>
            <person name="De Los Santos Villalobos S."/>
            <person name="Chakraborty S."/>
            <person name="Mukherjee J."/>
        </authorList>
    </citation>
    <scope>NUCLEOTIDE SEQUENCE [LARGE SCALE GENOMIC DNA]</scope>
    <source>
        <strain evidence="11 12">S1</strain>
    </source>
</reference>
<dbReference type="EMBL" id="JBHZOL010000075">
    <property type="protein sequence ID" value="MFE4107025.1"/>
    <property type="molecule type" value="Genomic_DNA"/>
</dbReference>
<accession>A0ABW6IHC9</accession>
<evidence type="ECO:0000256" key="7">
    <source>
        <dbReference type="ARBA" id="ARBA00022842"/>
    </source>
</evidence>
<evidence type="ECO:0000256" key="5">
    <source>
        <dbReference type="ARBA" id="ARBA00022759"/>
    </source>
</evidence>
<dbReference type="EC" id="3.1.30.-" evidence="8"/>
<dbReference type="SMART" id="SM00477">
    <property type="entry name" value="NUC"/>
    <property type="match status" value="1"/>
</dbReference>
<dbReference type="InterPro" id="IPR001604">
    <property type="entry name" value="Endo_G_ENPP1-like_dom"/>
</dbReference>
<keyword evidence="4 8" id="KW-0479">Metal-binding</keyword>
<evidence type="ECO:0000256" key="2">
    <source>
        <dbReference type="ARBA" id="ARBA00010052"/>
    </source>
</evidence>
<dbReference type="GO" id="GO:0004519">
    <property type="term" value="F:endonuclease activity"/>
    <property type="evidence" value="ECO:0007669"/>
    <property type="project" value="UniProtKB-KW"/>
</dbReference>
<keyword evidence="7" id="KW-0460">Magnesium</keyword>
<feature type="domain" description="DNA/RNA non-specific endonuclease/pyrophosphatase/phosphodiesterase" evidence="10">
    <location>
        <begin position="125"/>
        <end position="328"/>
    </location>
</feature>
<dbReference type="InterPro" id="IPR044929">
    <property type="entry name" value="DNA/RNA_non-sp_Endonuclease_sf"/>
</dbReference>
<evidence type="ECO:0000259" key="9">
    <source>
        <dbReference type="SMART" id="SM00477"/>
    </source>
</evidence>
<dbReference type="InterPro" id="IPR018524">
    <property type="entry name" value="DNA/RNA_endonuclease_AS"/>
</dbReference>
<dbReference type="Pfam" id="PF01223">
    <property type="entry name" value="Endonuclease_NS"/>
    <property type="match status" value="1"/>
</dbReference>
<evidence type="ECO:0000256" key="4">
    <source>
        <dbReference type="ARBA" id="ARBA00022723"/>
    </source>
</evidence>
<comment type="cofactor">
    <cofactor evidence="1 8">
        <name>Mg(2+)</name>
        <dbReference type="ChEBI" id="CHEBI:18420"/>
    </cofactor>
</comment>